<accession>A0A6J4JZQ7</accession>
<dbReference type="EMBL" id="CADCTH010000571">
    <property type="protein sequence ID" value="CAA9292026.1"/>
    <property type="molecule type" value="Genomic_DNA"/>
</dbReference>
<reference evidence="2" key="1">
    <citation type="submission" date="2020-02" db="EMBL/GenBank/DDBJ databases">
        <authorList>
            <person name="Meier V. D."/>
        </authorList>
    </citation>
    <scope>NUCLEOTIDE SEQUENCE</scope>
    <source>
        <strain evidence="2">AVDCRST_MAG54</strain>
    </source>
</reference>
<evidence type="ECO:0000313" key="2">
    <source>
        <dbReference type="EMBL" id="CAA9292026.1"/>
    </source>
</evidence>
<gene>
    <name evidence="2" type="ORF">AVDCRST_MAG54-4531</name>
</gene>
<protein>
    <submittedName>
        <fullName evidence="2">Uncharacterized protein</fullName>
    </submittedName>
</protein>
<proteinExistence type="predicted"/>
<sequence>MRTSTSCASRRPGVASPAADRPRLVRSRVHPRPGIGVP</sequence>
<organism evidence="2">
    <name type="scientific">uncultured Actinomycetospora sp</name>
    <dbReference type="NCBI Taxonomy" id="1135996"/>
    <lineage>
        <taxon>Bacteria</taxon>
        <taxon>Bacillati</taxon>
        <taxon>Actinomycetota</taxon>
        <taxon>Actinomycetes</taxon>
        <taxon>Pseudonocardiales</taxon>
        <taxon>Pseudonocardiaceae</taxon>
        <taxon>Actinomycetospora</taxon>
        <taxon>environmental samples</taxon>
    </lineage>
</organism>
<name>A0A6J4JZQ7_9PSEU</name>
<dbReference type="AlphaFoldDB" id="A0A6J4JZQ7"/>
<evidence type="ECO:0000256" key="1">
    <source>
        <dbReference type="SAM" id="MobiDB-lite"/>
    </source>
</evidence>
<feature type="region of interest" description="Disordered" evidence="1">
    <location>
        <begin position="1"/>
        <end position="38"/>
    </location>
</feature>